<evidence type="ECO:0000313" key="4">
    <source>
        <dbReference type="EMBL" id="AYJ39090.1"/>
    </source>
</evidence>
<dbReference type="Gene3D" id="3.30.700.10">
    <property type="entry name" value="Glycoprotein, Type 4 Pilin"/>
    <property type="match status" value="1"/>
</dbReference>
<dbReference type="NCBIfam" id="TIGR02532">
    <property type="entry name" value="IV_pilin_GFxxxE"/>
    <property type="match status" value="1"/>
</dbReference>
<dbReference type="RefSeq" id="WP_033609640.1">
    <property type="nucleotide sequence ID" value="NZ_AVAI01000156.1"/>
</dbReference>
<keyword evidence="3" id="KW-0812">Transmembrane</keyword>
<accession>A0A419SB01</accession>
<evidence type="ECO:0000256" key="1">
    <source>
        <dbReference type="ARBA" id="ARBA00004241"/>
    </source>
</evidence>
<evidence type="ECO:0000313" key="7">
    <source>
        <dbReference type="Proteomes" id="UP000292648"/>
    </source>
</evidence>
<evidence type="ECO:0000256" key="2">
    <source>
        <dbReference type="ARBA" id="ARBA00023287"/>
    </source>
</evidence>
<protein>
    <submittedName>
        <fullName evidence="5">Type II secretion system protein</fullName>
    </submittedName>
</protein>
<organism evidence="5 7">
    <name type="scientific">Lactiplantibacillus paraplantarum</name>
    <dbReference type="NCBI Taxonomy" id="60520"/>
    <lineage>
        <taxon>Bacteria</taxon>
        <taxon>Bacillati</taxon>
        <taxon>Bacillota</taxon>
        <taxon>Bacilli</taxon>
        <taxon>Lactobacillales</taxon>
        <taxon>Lactobacillaceae</taxon>
        <taxon>Lactiplantibacillus</taxon>
    </lineage>
</organism>
<dbReference type="GO" id="GO:0009986">
    <property type="term" value="C:cell surface"/>
    <property type="evidence" value="ECO:0007669"/>
    <property type="project" value="UniProtKB-SubCell"/>
</dbReference>
<keyword evidence="2" id="KW-0178">Competence</keyword>
<dbReference type="EMBL" id="SEHH01000066">
    <property type="protein sequence ID" value="TBX41373.1"/>
    <property type="molecule type" value="Genomic_DNA"/>
</dbReference>
<reference evidence="5 7" key="2">
    <citation type="submission" date="2019-01" db="EMBL/GenBank/DDBJ databases">
        <title>Draft genome sequence of Lactobacillus paraplantarum OSY-TC318, a Producer of the novel lantibiotic Paraplantaracin TC318.</title>
        <authorList>
            <person name="Hussein W.E."/>
            <person name="Huang E."/>
            <person name="Yousef A.E."/>
        </authorList>
    </citation>
    <scope>NUCLEOTIDE SEQUENCE [LARGE SCALE GENOMIC DNA]</scope>
    <source>
        <strain evidence="5 7">OSY-TC318</strain>
    </source>
</reference>
<reference evidence="4 6" key="1">
    <citation type="submission" date="2018-10" db="EMBL/GenBank/DDBJ databases">
        <title>Genome seuquencing of Lactobacillus species.</title>
        <authorList>
            <person name="Baek C."/>
            <person name="Yi H."/>
        </authorList>
    </citation>
    <scope>NUCLEOTIDE SEQUENCE [LARGE SCALE GENOMIC DNA]</scope>
    <source>
        <strain evidence="4 6">DSM 10667</strain>
    </source>
</reference>
<evidence type="ECO:0000256" key="3">
    <source>
        <dbReference type="SAM" id="Phobius"/>
    </source>
</evidence>
<dbReference type="Proteomes" id="UP000292648">
    <property type="component" value="Unassembled WGS sequence"/>
</dbReference>
<dbReference type="SUPFAM" id="SSF54523">
    <property type="entry name" value="Pili subunits"/>
    <property type="match status" value="1"/>
</dbReference>
<name>A0A419SB01_9LACO</name>
<gene>
    <name evidence="5" type="ORF">EUZ87_09525</name>
    <name evidence="4" type="ORF">LP667_09910</name>
</gene>
<keyword evidence="3" id="KW-1133">Transmembrane helix</keyword>
<dbReference type="EMBL" id="CP032744">
    <property type="protein sequence ID" value="AYJ39090.1"/>
    <property type="molecule type" value="Genomic_DNA"/>
</dbReference>
<feature type="transmembrane region" description="Helical" evidence="3">
    <location>
        <begin position="6"/>
        <end position="28"/>
    </location>
</feature>
<dbReference type="InterPro" id="IPR045584">
    <property type="entry name" value="Pilin-like"/>
</dbReference>
<sequence>MVVKRPAFTLIEIVTVLAIVASLAVIAVHRFPTRQRQQNAEQAFWRELQTMWQQQTLTASVTGQPQVVSFRGTEVVTWAGKRGRPVPAQQWHLPLPVTLKTERGRDIQIQRNGHPELAVVIFKSQLQPKRQIKLNALMGWGAYKVTHVKDANGFYDD</sequence>
<evidence type="ECO:0000313" key="6">
    <source>
        <dbReference type="Proteomes" id="UP000277896"/>
    </source>
</evidence>
<evidence type="ECO:0000313" key="5">
    <source>
        <dbReference type="EMBL" id="TBX41373.1"/>
    </source>
</evidence>
<proteinExistence type="predicted"/>
<dbReference type="GO" id="GO:0030420">
    <property type="term" value="P:establishment of competence for transformation"/>
    <property type="evidence" value="ECO:0007669"/>
    <property type="project" value="UniProtKB-KW"/>
</dbReference>
<comment type="subcellular location">
    <subcellularLocation>
        <location evidence="1">Cell surface</location>
    </subcellularLocation>
</comment>
<dbReference type="InterPro" id="IPR012902">
    <property type="entry name" value="N_methyl_site"/>
</dbReference>
<dbReference type="Proteomes" id="UP000277896">
    <property type="component" value="Chromosome"/>
</dbReference>
<dbReference type="AlphaFoldDB" id="A0A419SB01"/>
<keyword evidence="3" id="KW-0472">Membrane</keyword>